<feature type="region of interest" description="Disordered" evidence="1">
    <location>
        <begin position="48"/>
        <end position="97"/>
    </location>
</feature>
<proteinExistence type="predicted"/>
<dbReference type="Gene3D" id="1.10.10.10">
    <property type="entry name" value="Winged helix-like DNA-binding domain superfamily/Winged helix DNA-binding domain"/>
    <property type="match status" value="1"/>
</dbReference>
<dbReference type="PANTHER" id="PTHR12374">
    <property type="entry name" value="TRANSCRIPTIONAL ADAPTOR 2 ADA2 -RELATED"/>
    <property type="match status" value="1"/>
</dbReference>
<accession>A0A2P2L1B5</accession>
<dbReference type="EMBL" id="GGEC01031281">
    <property type="protein sequence ID" value="MBX11765.1"/>
    <property type="molecule type" value="Transcribed_RNA"/>
</dbReference>
<dbReference type="InterPro" id="IPR009057">
    <property type="entry name" value="Homeodomain-like_sf"/>
</dbReference>
<dbReference type="GO" id="GO:0003682">
    <property type="term" value="F:chromatin binding"/>
    <property type="evidence" value="ECO:0007669"/>
    <property type="project" value="TreeGrafter"/>
</dbReference>
<reference evidence="2" key="1">
    <citation type="submission" date="2018-02" db="EMBL/GenBank/DDBJ databases">
        <title>Rhizophora mucronata_Transcriptome.</title>
        <authorList>
            <person name="Meera S.P."/>
            <person name="Sreeshan A."/>
            <person name="Augustine A."/>
        </authorList>
    </citation>
    <scope>NUCLEOTIDE SEQUENCE</scope>
    <source>
        <tissue evidence="2">Leaf</tissue>
    </source>
</reference>
<feature type="compositionally biased region" description="Basic and acidic residues" evidence="1">
    <location>
        <begin position="65"/>
        <end position="75"/>
    </location>
</feature>
<dbReference type="SUPFAM" id="SSF46689">
    <property type="entry name" value="Homeodomain-like"/>
    <property type="match status" value="1"/>
</dbReference>
<dbReference type="GO" id="GO:0005634">
    <property type="term" value="C:nucleus"/>
    <property type="evidence" value="ECO:0007669"/>
    <property type="project" value="TreeGrafter"/>
</dbReference>
<dbReference type="FunFam" id="1.10.10.10:FF:000087">
    <property type="entry name" value="Transcriptional adapter 2"/>
    <property type="match status" value="1"/>
</dbReference>
<dbReference type="PANTHER" id="PTHR12374:SF20">
    <property type="entry name" value="TRANSCRIPTIONAL ADAPTER 2-ALPHA"/>
    <property type="match status" value="1"/>
</dbReference>
<dbReference type="GO" id="GO:0006338">
    <property type="term" value="P:chromatin remodeling"/>
    <property type="evidence" value="ECO:0007669"/>
    <property type="project" value="TreeGrafter"/>
</dbReference>
<name>A0A2P2L1B5_RHIMU</name>
<dbReference type="InterPro" id="IPR036388">
    <property type="entry name" value="WH-like_DNA-bd_sf"/>
</dbReference>
<evidence type="ECO:0000256" key="1">
    <source>
        <dbReference type="SAM" id="MobiDB-lite"/>
    </source>
</evidence>
<dbReference type="GO" id="GO:0006357">
    <property type="term" value="P:regulation of transcription by RNA polymerase II"/>
    <property type="evidence" value="ECO:0007669"/>
    <property type="project" value="TreeGrafter"/>
</dbReference>
<protein>
    <submittedName>
        <fullName evidence="2">Uncharacterized protein</fullName>
    </submittedName>
</protein>
<organism evidence="2">
    <name type="scientific">Rhizophora mucronata</name>
    <name type="common">Asiatic mangrove</name>
    <dbReference type="NCBI Taxonomy" id="61149"/>
    <lineage>
        <taxon>Eukaryota</taxon>
        <taxon>Viridiplantae</taxon>
        <taxon>Streptophyta</taxon>
        <taxon>Embryophyta</taxon>
        <taxon>Tracheophyta</taxon>
        <taxon>Spermatophyta</taxon>
        <taxon>Magnoliopsida</taxon>
        <taxon>eudicotyledons</taxon>
        <taxon>Gunneridae</taxon>
        <taxon>Pentapetalae</taxon>
        <taxon>rosids</taxon>
        <taxon>fabids</taxon>
        <taxon>Malpighiales</taxon>
        <taxon>Rhizophoraceae</taxon>
        <taxon>Rhizophora</taxon>
    </lineage>
</organism>
<dbReference type="AlphaFoldDB" id="A0A2P2L1B5"/>
<evidence type="ECO:0000313" key="2">
    <source>
        <dbReference type="EMBL" id="MBX11765.1"/>
    </source>
</evidence>
<sequence>MRFHSKEQHEELMNSVIQQHRIMKRIQDLQEARVAGCRTAAEASKFIQEKRRKEAEEVTGPSSKVSDHLKGEADSSPHGLASGAAGLHPTSKELSSSVGKHYIPNPLEDWDISGFPGADLLSESEKHLCGDIRILPAHYLNILQVMSTGIMKGTIAQKSDAYSLFQVEPGKLDKVYDMLILKGIAQA</sequence>
<dbReference type="GO" id="GO:0003713">
    <property type="term" value="F:transcription coactivator activity"/>
    <property type="evidence" value="ECO:0007669"/>
    <property type="project" value="TreeGrafter"/>
</dbReference>